<evidence type="ECO:0000313" key="1">
    <source>
        <dbReference type="EMBL" id="MBV7390972.1"/>
    </source>
</evidence>
<evidence type="ECO:0000313" key="2">
    <source>
        <dbReference type="Proteomes" id="UP000774130"/>
    </source>
</evidence>
<dbReference type="Proteomes" id="UP000774130">
    <property type="component" value="Unassembled WGS sequence"/>
</dbReference>
<dbReference type="EMBL" id="JAHUZB010000003">
    <property type="protein sequence ID" value="MBV7390972.1"/>
    <property type="molecule type" value="Genomic_DNA"/>
</dbReference>
<accession>A0ABS6TDK7</accession>
<name>A0ABS6TDK7_9ENTE</name>
<dbReference type="RefSeq" id="WP_218326006.1">
    <property type="nucleotide sequence ID" value="NZ_JAHUZB010000003.1"/>
</dbReference>
<gene>
    <name evidence="1" type="ORF">KUA55_09780</name>
</gene>
<reference evidence="1 2" key="1">
    <citation type="submission" date="2021-06" db="EMBL/GenBank/DDBJ databases">
        <title>Enterococcus alishanensis sp. nov., a novel lactic acid bacterium isolated from fresh coffee beans.</title>
        <authorList>
            <person name="Chen Y.-S."/>
        </authorList>
    </citation>
    <scope>NUCLEOTIDE SEQUENCE [LARGE SCALE GENOMIC DNA]</scope>
    <source>
        <strain evidence="1 2">ALS3</strain>
    </source>
</reference>
<comment type="caution">
    <text evidence="1">The sequence shown here is derived from an EMBL/GenBank/DDBJ whole genome shotgun (WGS) entry which is preliminary data.</text>
</comment>
<organism evidence="1 2">
    <name type="scientific">Enterococcus alishanensis</name>
    <dbReference type="NCBI Taxonomy" id="1303817"/>
    <lineage>
        <taxon>Bacteria</taxon>
        <taxon>Bacillati</taxon>
        <taxon>Bacillota</taxon>
        <taxon>Bacilli</taxon>
        <taxon>Lactobacillales</taxon>
        <taxon>Enterococcaceae</taxon>
        <taxon>Enterococcus</taxon>
    </lineage>
</organism>
<proteinExistence type="predicted"/>
<sequence>MNQRKNLQKMQVFLQMGDTLTEVDICACFFDVLLQCNFQQPLFFQKNDLATYYFSSKVELTTNCTEQYYSCAGDISYFPWTKEIGICLEDECTTMGVPRIKMGRLTKNLCQIQSLRAEEEAEICWQFVMA</sequence>
<keyword evidence="2" id="KW-1185">Reference proteome</keyword>
<protein>
    <submittedName>
        <fullName evidence="1">Uncharacterized protein</fullName>
    </submittedName>
</protein>